<evidence type="ECO:0000256" key="1">
    <source>
        <dbReference type="SAM" id="MobiDB-lite"/>
    </source>
</evidence>
<gene>
    <name evidence="2" type="ORF">AVDCRST_MAG73-1231</name>
</gene>
<reference evidence="2" key="1">
    <citation type="submission" date="2020-02" db="EMBL/GenBank/DDBJ databases">
        <authorList>
            <person name="Meier V. D."/>
        </authorList>
    </citation>
    <scope>NUCLEOTIDE SEQUENCE</scope>
    <source>
        <strain evidence="2">AVDCRST_MAG73</strain>
    </source>
</reference>
<feature type="compositionally biased region" description="Basic and acidic residues" evidence="1">
    <location>
        <begin position="44"/>
        <end position="59"/>
    </location>
</feature>
<accession>A0A6J4TWC8</accession>
<proteinExistence type="predicted"/>
<name>A0A6J4TWC8_9BACT</name>
<evidence type="ECO:0000313" key="2">
    <source>
        <dbReference type="EMBL" id="CAA9534269.1"/>
    </source>
</evidence>
<dbReference type="AlphaFoldDB" id="A0A6J4TWC8"/>
<organism evidence="2">
    <name type="scientific">uncultured Thermomicrobiales bacterium</name>
    <dbReference type="NCBI Taxonomy" id="1645740"/>
    <lineage>
        <taxon>Bacteria</taxon>
        <taxon>Pseudomonadati</taxon>
        <taxon>Thermomicrobiota</taxon>
        <taxon>Thermomicrobia</taxon>
        <taxon>Thermomicrobiales</taxon>
        <taxon>environmental samples</taxon>
    </lineage>
</organism>
<feature type="non-terminal residue" evidence="2">
    <location>
        <position position="1"/>
    </location>
</feature>
<dbReference type="EMBL" id="CADCWE010000077">
    <property type="protein sequence ID" value="CAA9534269.1"/>
    <property type="molecule type" value="Genomic_DNA"/>
</dbReference>
<sequence>DAAAEGRADLDDGAGRVAVCRPAAGPGDALLHRQHGRAGAGDGDADRDPESAGDRDRGPEFPGDGGQQR</sequence>
<protein>
    <submittedName>
        <fullName evidence="2">Uncharacterized protein</fullName>
    </submittedName>
</protein>
<feature type="region of interest" description="Disordered" evidence="1">
    <location>
        <begin position="22"/>
        <end position="69"/>
    </location>
</feature>
<feature type="non-terminal residue" evidence="2">
    <location>
        <position position="69"/>
    </location>
</feature>